<reference evidence="3 4" key="1">
    <citation type="journal article" date="2019" name="Int. J. Syst. Evol. Microbiol.">
        <title>The Global Catalogue of Microorganisms (GCM) 10K type strain sequencing project: providing services to taxonomists for standard genome sequencing and annotation.</title>
        <authorList>
            <consortium name="The Broad Institute Genomics Platform"/>
            <consortium name="The Broad Institute Genome Sequencing Center for Infectious Disease"/>
            <person name="Wu L."/>
            <person name="Ma J."/>
        </authorList>
    </citation>
    <scope>NUCLEOTIDE SEQUENCE [LARGE SCALE GENOMIC DNA]</scope>
    <source>
        <strain evidence="3 4">JCM 16021</strain>
    </source>
</reference>
<name>A0ABN2YEB0_9ACTN</name>
<keyword evidence="4" id="KW-1185">Reference proteome</keyword>
<evidence type="ECO:0000259" key="1">
    <source>
        <dbReference type="Pfam" id="PF26345"/>
    </source>
</evidence>
<evidence type="ECO:0000313" key="3">
    <source>
        <dbReference type="EMBL" id="GAA2124719.1"/>
    </source>
</evidence>
<protein>
    <recommendedName>
        <fullName evidence="5">Restriction endonuclease</fullName>
    </recommendedName>
</protein>
<feature type="domain" description="ScoMcrA-like SRA" evidence="2">
    <location>
        <begin position="105"/>
        <end position="239"/>
    </location>
</feature>
<organism evidence="3 4">
    <name type="scientific">Nocardioides bigeumensis</name>
    <dbReference type="NCBI Taxonomy" id="433657"/>
    <lineage>
        <taxon>Bacteria</taxon>
        <taxon>Bacillati</taxon>
        <taxon>Actinomycetota</taxon>
        <taxon>Actinomycetes</taxon>
        <taxon>Propionibacteriales</taxon>
        <taxon>Nocardioidaceae</taxon>
        <taxon>Nocardioides</taxon>
    </lineage>
</organism>
<accession>A0ABN2YEB0</accession>
<evidence type="ECO:0008006" key="5">
    <source>
        <dbReference type="Google" id="ProtNLM"/>
    </source>
</evidence>
<comment type="caution">
    <text evidence="3">The sequence shown here is derived from an EMBL/GenBank/DDBJ whole genome shotgun (WGS) entry which is preliminary data.</text>
</comment>
<dbReference type="InterPro" id="IPR058807">
    <property type="entry name" value="ScoMcrA_N"/>
</dbReference>
<gene>
    <name evidence="3" type="ORF">GCM10009843_21670</name>
</gene>
<dbReference type="Pfam" id="PF26348">
    <property type="entry name" value="SRA_ScoMcrA"/>
    <property type="match status" value="1"/>
</dbReference>
<evidence type="ECO:0000313" key="4">
    <source>
        <dbReference type="Proteomes" id="UP001500575"/>
    </source>
</evidence>
<dbReference type="Proteomes" id="UP001500575">
    <property type="component" value="Unassembled WGS sequence"/>
</dbReference>
<evidence type="ECO:0000259" key="2">
    <source>
        <dbReference type="Pfam" id="PF26348"/>
    </source>
</evidence>
<dbReference type="EMBL" id="BAAAQQ010000011">
    <property type="protein sequence ID" value="GAA2124719.1"/>
    <property type="molecule type" value="Genomic_DNA"/>
</dbReference>
<sequence length="439" mass="47860">MGLAELTDPAAVTRALAEHDRLGRDGFLMRYGFGKARTYFVLQAGKTYESKAIVAAAHGIQHGRALSADEFSGGEATVVSKLAELGFEVLHAGRDWMYAPGDIALRADIHATYGGSTYGGIEPSRTSPNVFIYTDPKQGAQNGYDYDEWDHDDPNVFYYTGEGRLGNQTMRAGNAAILDHEAAGRAIRLFKAVDEPARPGGKRQRYVGEFRLDAAAPYRMRPAPDAAGNLRQVIVFRLVSREARKRPAPLAQATKGAQVLRADSKTKVGTIQPGDEAPDPGAEVHAASFAGDAEVNQVPSEQNLVSEYELAPTVGRVAQRHEAALVTQFEAWLRIQGGEPHRLRIRIPGERHELITDTYDPTAHVLYEAKAKSDRATVRLAVGQLLDYLRFVPKASGSVLLPEEPSGDVKLLIQSVGFGLVYRNLGSWVVEAAVRTDTR</sequence>
<feature type="domain" description="ScoMcrA-like N-terminal head" evidence="1">
    <location>
        <begin position="7"/>
        <end position="89"/>
    </location>
</feature>
<proteinExistence type="predicted"/>
<dbReference type="Pfam" id="PF26345">
    <property type="entry name" value="ScoMcrA_N"/>
    <property type="match status" value="1"/>
</dbReference>
<dbReference type="InterPro" id="IPR058712">
    <property type="entry name" value="SRA_ScoMcrA"/>
</dbReference>